<evidence type="ECO:0000256" key="6">
    <source>
        <dbReference type="ARBA" id="ARBA00022918"/>
    </source>
</evidence>
<protein>
    <recommendedName>
        <fullName evidence="9">RNase H type-1 domain-containing protein</fullName>
    </recommendedName>
</protein>
<keyword evidence="1" id="KW-0808">Transferase</keyword>
<dbReference type="PANTHER" id="PTHR41694:SF5">
    <property type="entry name" value="RIBONUCLEASE H"/>
    <property type="match status" value="1"/>
</dbReference>
<dbReference type="Pfam" id="PF00075">
    <property type="entry name" value="RNase_H"/>
    <property type="match status" value="1"/>
</dbReference>
<dbReference type="GeneTree" id="ENSGT01030000235300"/>
<keyword evidence="4" id="KW-0255">Endonuclease</keyword>
<dbReference type="PANTHER" id="PTHR41694">
    <property type="entry name" value="ENDOGENOUS RETROVIRUS GROUP K MEMBER POL PROTEIN"/>
    <property type="match status" value="1"/>
</dbReference>
<evidence type="ECO:0000256" key="4">
    <source>
        <dbReference type="ARBA" id="ARBA00022759"/>
    </source>
</evidence>
<accession>A0AAR2KTL3</accession>
<reference evidence="10" key="3">
    <citation type="submission" date="2025-09" db="UniProtKB">
        <authorList>
            <consortium name="Ensembl"/>
        </authorList>
    </citation>
    <scope>IDENTIFICATION</scope>
</reference>
<evidence type="ECO:0000313" key="11">
    <source>
        <dbReference type="Proteomes" id="UP001501920"/>
    </source>
</evidence>
<feature type="region of interest" description="Disordered" evidence="7">
    <location>
        <begin position="259"/>
        <end position="287"/>
    </location>
</feature>
<evidence type="ECO:0000256" key="2">
    <source>
        <dbReference type="ARBA" id="ARBA00022695"/>
    </source>
</evidence>
<feature type="domain" description="RNase H type-1" evidence="9">
    <location>
        <begin position="133"/>
        <end position="280"/>
    </location>
</feature>
<dbReference type="InterPro" id="IPR036397">
    <property type="entry name" value="RNaseH_sf"/>
</dbReference>
<keyword evidence="11" id="KW-1185">Reference proteome</keyword>
<name>A0AAR2KTL3_PYGNA</name>
<dbReference type="InterPro" id="IPR012337">
    <property type="entry name" value="RNaseH-like_sf"/>
</dbReference>
<feature type="chain" id="PRO_5044006332" description="RNase H type-1 domain-containing protein" evidence="8">
    <location>
        <begin position="25"/>
        <end position="295"/>
    </location>
</feature>
<dbReference type="GO" id="GO:0003676">
    <property type="term" value="F:nucleic acid binding"/>
    <property type="evidence" value="ECO:0007669"/>
    <property type="project" value="InterPro"/>
</dbReference>
<dbReference type="Ensembl" id="ENSPNAT00000069673.1">
    <property type="protein sequence ID" value="ENSPNAP00000065834.1"/>
    <property type="gene ID" value="ENSPNAG00000034413.1"/>
</dbReference>
<reference evidence="10 11" key="1">
    <citation type="submission" date="2020-10" db="EMBL/GenBank/DDBJ databases">
        <title>Pygocentrus nattereri (red-bellied piranha) genome, fPygNat1, primary haplotype.</title>
        <authorList>
            <person name="Myers G."/>
            <person name="Meyer A."/>
            <person name="Karagic N."/>
            <person name="Pippel M."/>
            <person name="Winkler S."/>
            <person name="Tracey A."/>
            <person name="Wood J."/>
            <person name="Formenti G."/>
            <person name="Howe K."/>
            <person name="Fedrigo O."/>
            <person name="Jarvis E.D."/>
        </authorList>
    </citation>
    <scope>NUCLEOTIDE SEQUENCE [LARGE SCALE GENOMIC DNA]</scope>
</reference>
<keyword evidence="3" id="KW-0540">Nuclease</keyword>
<evidence type="ECO:0000256" key="1">
    <source>
        <dbReference type="ARBA" id="ARBA00022679"/>
    </source>
</evidence>
<feature type="signal peptide" evidence="8">
    <location>
        <begin position="1"/>
        <end position="24"/>
    </location>
</feature>
<keyword evidence="6" id="KW-0695">RNA-directed DNA polymerase</keyword>
<evidence type="ECO:0000256" key="5">
    <source>
        <dbReference type="ARBA" id="ARBA00022801"/>
    </source>
</evidence>
<organism evidence="10 11">
    <name type="scientific">Pygocentrus nattereri</name>
    <name type="common">Red-bellied piranha</name>
    <dbReference type="NCBI Taxonomy" id="42514"/>
    <lineage>
        <taxon>Eukaryota</taxon>
        <taxon>Metazoa</taxon>
        <taxon>Chordata</taxon>
        <taxon>Craniata</taxon>
        <taxon>Vertebrata</taxon>
        <taxon>Euteleostomi</taxon>
        <taxon>Actinopterygii</taxon>
        <taxon>Neopterygii</taxon>
        <taxon>Teleostei</taxon>
        <taxon>Ostariophysi</taxon>
        <taxon>Characiformes</taxon>
        <taxon>Characoidei</taxon>
        <taxon>Pygocentrus</taxon>
    </lineage>
</organism>
<proteinExistence type="predicted"/>
<dbReference type="InterPro" id="IPR002156">
    <property type="entry name" value="RNaseH_domain"/>
</dbReference>
<sequence>MWHCLLPFVLHLPWAFLTTTSVAACALMIQDAEKIVLGHALTLHTSHQVCQLLNNCSTQQLSAQRRAGYENILLATENLSIHPHSALDSVSSGLMRLLSLSESHTSSSFDLHDCTSRLAAETSIRPDVLSTRLSSGLSFYVDGSCSKPSDGTFLCGYAVCSPPSTVVESFSLPFSSAQAAELYAITRACILSQDQDVTIYTDSRYAFGVVHDFGGIWSQRGFVTSDNKPISHALLIEDLIRASFLPSRLAVVKVHAHQRGSDPDSVGNNAADSAARPPAQPAPSCMLSRPCCVRK</sequence>
<dbReference type="Proteomes" id="UP001501920">
    <property type="component" value="Chromosome 27"/>
</dbReference>
<evidence type="ECO:0000313" key="10">
    <source>
        <dbReference type="Ensembl" id="ENSPNAP00000065834.1"/>
    </source>
</evidence>
<dbReference type="AlphaFoldDB" id="A0AAR2KTL3"/>
<dbReference type="SUPFAM" id="SSF53098">
    <property type="entry name" value="Ribonuclease H-like"/>
    <property type="match status" value="1"/>
</dbReference>
<evidence type="ECO:0000256" key="3">
    <source>
        <dbReference type="ARBA" id="ARBA00022722"/>
    </source>
</evidence>
<keyword evidence="2" id="KW-0548">Nucleotidyltransferase</keyword>
<dbReference type="PROSITE" id="PS50879">
    <property type="entry name" value="RNASE_H_1"/>
    <property type="match status" value="1"/>
</dbReference>
<dbReference type="GO" id="GO:0003964">
    <property type="term" value="F:RNA-directed DNA polymerase activity"/>
    <property type="evidence" value="ECO:0007669"/>
    <property type="project" value="UniProtKB-KW"/>
</dbReference>
<keyword evidence="8" id="KW-0732">Signal</keyword>
<keyword evidence="5" id="KW-0378">Hydrolase</keyword>
<evidence type="ECO:0000256" key="8">
    <source>
        <dbReference type="SAM" id="SignalP"/>
    </source>
</evidence>
<dbReference type="Gene3D" id="3.30.420.10">
    <property type="entry name" value="Ribonuclease H-like superfamily/Ribonuclease H"/>
    <property type="match status" value="1"/>
</dbReference>
<evidence type="ECO:0000259" key="9">
    <source>
        <dbReference type="PROSITE" id="PS50879"/>
    </source>
</evidence>
<reference evidence="10" key="2">
    <citation type="submission" date="2025-08" db="UniProtKB">
        <authorList>
            <consortium name="Ensembl"/>
        </authorList>
    </citation>
    <scope>IDENTIFICATION</scope>
</reference>
<dbReference type="GO" id="GO:0004523">
    <property type="term" value="F:RNA-DNA hybrid ribonuclease activity"/>
    <property type="evidence" value="ECO:0007669"/>
    <property type="project" value="InterPro"/>
</dbReference>
<evidence type="ECO:0000256" key="7">
    <source>
        <dbReference type="SAM" id="MobiDB-lite"/>
    </source>
</evidence>